<gene>
    <name evidence="6" type="ORF">PEVE_00007755</name>
</gene>
<reference evidence="6 7" key="1">
    <citation type="submission" date="2022-05" db="EMBL/GenBank/DDBJ databases">
        <authorList>
            <consortium name="Genoscope - CEA"/>
            <person name="William W."/>
        </authorList>
    </citation>
    <scope>NUCLEOTIDE SEQUENCE [LARGE SCALE GENOMIC DNA]</scope>
</reference>
<evidence type="ECO:0000256" key="4">
    <source>
        <dbReference type="ARBA" id="ARBA00023136"/>
    </source>
</evidence>
<dbReference type="SUPFAM" id="SSF51695">
    <property type="entry name" value="PLC-like phosphodiesterases"/>
    <property type="match status" value="1"/>
</dbReference>
<evidence type="ECO:0000313" key="6">
    <source>
        <dbReference type="EMBL" id="CAH3171207.1"/>
    </source>
</evidence>
<dbReference type="PANTHER" id="PTHR35518:SF2">
    <property type="entry name" value="MAINTENANCE OF TELOMERE CAPPING PROTEIN 6"/>
    <property type="match status" value="1"/>
</dbReference>
<dbReference type="Proteomes" id="UP001159427">
    <property type="component" value="Unassembled WGS sequence"/>
</dbReference>
<evidence type="ECO:0000256" key="5">
    <source>
        <dbReference type="SAM" id="Phobius"/>
    </source>
</evidence>
<feature type="transmembrane region" description="Helical" evidence="5">
    <location>
        <begin position="12"/>
        <end position="30"/>
    </location>
</feature>
<accession>A0ABN8QXG1</accession>
<proteinExistence type="predicted"/>
<dbReference type="InterPro" id="IPR017946">
    <property type="entry name" value="PLC-like_Pdiesterase_TIM-brl"/>
</dbReference>
<organism evidence="6 7">
    <name type="scientific">Porites evermanni</name>
    <dbReference type="NCBI Taxonomy" id="104178"/>
    <lineage>
        <taxon>Eukaryota</taxon>
        <taxon>Metazoa</taxon>
        <taxon>Cnidaria</taxon>
        <taxon>Anthozoa</taxon>
        <taxon>Hexacorallia</taxon>
        <taxon>Scleractinia</taxon>
        <taxon>Fungiina</taxon>
        <taxon>Poritidae</taxon>
        <taxon>Porites</taxon>
    </lineage>
</organism>
<dbReference type="SUPFAM" id="SSF56436">
    <property type="entry name" value="C-type lectin-like"/>
    <property type="match status" value="1"/>
</dbReference>
<keyword evidence="3 5" id="KW-1133">Transmembrane helix</keyword>
<evidence type="ECO:0000256" key="3">
    <source>
        <dbReference type="ARBA" id="ARBA00022989"/>
    </source>
</evidence>
<dbReference type="PROSITE" id="PS50007">
    <property type="entry name" value="PIPLC_X_DOMAIN"/>
    <property type="match status" value="1"/>
</dbReference>
<comment type="caution">
    <text evidence="6">The sequence shown here is derived from an EMBL/GenBank/DDBJ whole genome shotgun (WGS) entry which is preliminary data.</text>
</comment>
<dbReference type="Pfam" id="PF26178">
    <property type="entry name" value="PI-PLC_cat"/>
    <property type="match status" value="1"/>
</dbReference>
<comment type="subcellular location">
    <subcellularLocation>
        <location evidence="1">Membrane</location>
    </subcellularLocation>
</comment>
<evidence type="ECO:0000256" key="2">
    <source>
        <dbReference type="ARBA" id="ARBA00022692"/>
    </source>
</evidence>
<dbReference type="InterPro" id="IPR051008">
    <property type="entry name" value="Telomere_Capping_Maintenance"/>
</dbReference>
<dbReference type="Gene3D" id="3.20.20.190">
    <property type="entry name" value="Phosphatidylinositol (PI) phosphodiesterase"/>
    <property type="match status" value="1"/>
</dbReference>
<protein>
    <recommendedName>
        <fullName evidence="8">C-type lectin domain-containing protein</fullName>
    </recommendedName>
</protein>
<keyword evidence="2 5" id="KW-0812">Transmembrane</keyword>
<dbReference type="EMBL" id="CALNXI010001519">
    <property type="protein sequence ID" value="CAH3171207.1"/>
    <property type="molecule type" value="Genomic_DNA"/>
</dbReference>
<sequence>MNFGRILDLRGVVFFFNVAISFSFFSTIAITTSTCLNQRDPVQKKDLALEKVLNKLNKQHLSQHEAVILNEAAEFGIQLYSGGIKILKLRRILDFAKNTRSPSLVLYKPDVLYQIEQGPLKDRYVSVYVRKSRTGGIKFHLRSQGAKNKRSLRQRNGNTAQCDQLSKGANCSKCGFHGICLQGTARISSWLQYALKTQRELQIDIPVNRVQFLGAHNAFNNRASGYGDLDDCQWPVKDDEVCISVANQEFSFTDQLNMGVRHLEIDLWNCFGKIRIGHGNGVLKIGCSPWDKELTEGMTEISEWTQKPRNRNEIIQIYFDDHTNRQDKSTINQLIRDYFGNKVLTPSDLKVKFSRGWPSMREMRRLKKTVIFIDPDDRSGQYVHSQFWTQGYNVKGFASQLNNCSAAEKSDEIIRIYSDSTNYGPFWNGPKKAGTILNFKKYLLCGVSIPSADQINAELMKTAVFTWAEGEPRKPITYSSCVILSADERWHVTSCAEKHYFACVLKTDKTHWNVSSDLDKCSKASKPSCPENMEFSVPQNGYEHQRLVQAAKGKTVWLNITPFLPLLKQERSERTRVVNSWG</sequence>
<keyword evidence="7" id="KW-1185">Reference proteome</keyword>
<dbReference type="PANTHER" id="PTHR35518">
    <property type="entry name" value="MAINTENANCE OF TELOMOERE CAPPING"/>
    <property type="match status" value="1"/>
</dbReference>
<evidence type="ECO:0008006" key="8">
    <source>
        <dbReference type="Google" id="ProtNLM"/>
    </source>
</evidence>
<evidence type="ECO:0000313" key="7">
    <source>
        <dbReference type="Proteomes" id="UP001159427"/>
    </source>
</evidence>
<evidence type="ECO:0000256" key="1">
    <source>
        <dbReference type="ARBA" id="ARBA00004370"/>
    </source>
</evidence>
<keyword evidence="4 5" id="KW-0472">Membrane</keyword>
<name>A0ABN8QXG1_9CNID</name>
<dbReference type="InterPro" id="IPR016187">
    <property type="entry name" value="CTDL_fold"/>
</dbReference>